<reference evidence="3" key="1">
    <citation type="submission" date="2015-07" db="EMBL/GenBank/DDBJ databases">
        <title>Draft genome sequence of Acetobacterium bakii DSM 8293, a potential psychrophilic chemical producer through syngas fermentation.</title>
        <authorList>
            <person name="Song Y."/>
            <person name="Hwang S."/>
            <person name="Cho B.-K."/>
        </authorList>
    </citation>
    <scope>NUCLEOTIDE SEQUENCE [LARGE SCALE GENOMIC DNA]</scope>
    <source>
        <strain evidence="3">DSM 8239</strain>
    </source>
</reference>
<dbReference type="EMBL" id="LGYO01000017">
    <property type="protein sequence ID" value="KNZ42223.1"/>
    <property type="molecule type" value="Genomic_DNA"/>
</dbReference>
<organism evidence="2 3">
    <name type="scientific">Acetobacterium bakii</name>
    <dbReference type="NCBI Taxonomy" id="52689"/>
    <lineage>
        <taxon>Bacteria</taxon>
        <taxon>Bacillati</taxon>
        <taxon>Bacillota</taxon>
        <taxon>Clostridia</taxon>
        <taxon>Eubacteriales</taxon>
        <taxon>Eubacteriaceae</taxon>
        <taxon>Acetobacterium</taxon>
    </lineage>
</organism>
<dbReference type="STRING" id="52689.AKG39_07525"/>
<dbReference type="PATRIC" id="fig|52689.4.peg.623"/>
<dbReference type="OrthoDB" id="9781459at2"/>
<accession>A0A0L6U144</accession>
<feature type="transmembrane region" description="Helical" evidence="1">
    <location>
        <begin position="36"/>
        <end position="55"/>
    </location>
</feature>
<evidence type="ECO:0000313" key="3">
    <source>
        <dbReference type="Proteomes" id="UP000036873"/>
    </source>
</evidence>
<dbReference type="RefSeq" id="WP_050739769.1">
    <property type="nucleotide sequence ID" value="NZ_LGYO01000017.1"/>
</dbReference>
<keyword evidence="1" id="KW-0472">Membrane</keyword>
<dbReference type="NCBIfam" id="TIGR02185">
    <property type="entry name" value="Trep_Strep"/>
    <property type="match status" value="1"/>
</dbReference>
<dbReference type="AlphaFoldDB" id="A0A0L6U144"/>
<sequence length="193" mass="21316">MDNKLQAKDLINVGIFTAIYFAVFFATGMIGFIPVLMLVVPFLCPLVAGIPFMLFLTRVNKFGMVTLMGISLSLLMLLTGHPWICVPFAIVPSLAADLILKSGNYSNWGSMRIGYIVFSEWILGLFIPLFFMRDSYFAGLREGYGDVYTDTLMAVTPTWVFFLIIGMIALGALSGAYLGKSALKKHFKRAGIV</sequence>
<dbReference type="Proteomes" id="UP000036873">
    <property type="component" value="Unassembled WGS sequence"/>
</dbReference>
<feature type="transmembrane region" description="Helical" evidence="1">
    <location>
        <begin position="12"/>
        <end position="30"/>
    </location>
</feature>
<keyword evidence="3" id="KW-1185">Reference proteome</keyword>
<proteinExistence type="predicted"/>
<name>A0A0L6U144_9FIRM</name>
<protein>
    <submittedName>
        <fullName evidence="2">Membrane protein</fullName>
    </submittedName>
</protein>
<dbReference type="InterPro" id="IPR011733">
    <property type="entry name" value="CHP02185_IM"/>
</dbReference>
<keyword evidence="1" id="KW-1133">Transmembrane helix</keyword>
<comment type="caution">
    <text evidence="2">The sequence shown here is derived from an EMBL/GenBank/DDBJ whole genome shotgun (WGS) entry which is preliminary data.</text>
</comment>
<evidence type="ECO:0000256" key="1">
    <source>
        <dbReference type="SAM" id="Phobius"/>
    </source>
</evidence>
<feature type="transmembrane region" description="Helical" evidence="1">
    <location>
        <begin position="159"/>
        <end position="179"/>
    </location>
</feature>
<keyword evidence="1" id="KW-0812">Transmembrane</keyword>
<feature type="transmembrane region" description="Helical" evidence="1">
    <location>
        <begin position="112"/>
        <end position="131"/>
    </location>
</feature>
<gene>
    <name evidence="2" type="ORF">AKG39_07525</name>
</gene>
<evidence type="ECO:0000313" key="2">
    <source>
        <dbReference type="EMBL" id="KNZ42223.1"/>
    </source>
</evidence>
<dbReference type="Pfam" id="PF09605">
    <property type="entry name" value="Trep_Strep"/>
    <property type="match status" value="1"/>
</dbReference>